<protein>
    <submittedName>
        <fullName evidence="2">Aspartyl protease family protein</fullName>
    </submittedName>
</protein>
<evidence type="ECO:0000313" key="2">
    <source>
        <dbReference type="EMBL" id="PZX17501.1"/>
    </source>
</evidence>
<organism evidence="2 3">
    <name type="scientific">Palleronia aestuarii</name>
    <dbReference type="NCBI Taxonomy" id="568105"/>
    <lineage>
        <taxon>Bacteria</taxon>
        <taxon>Pseudomonadati</taxon>
        <taxon>Pseudomonadota</taxon>
        <taxon>Alphaproteobacteria</taxon>
        <taxon>Rhodobacterales</taxon>
        <taxon>Roseobacteraceae</taxon>
        <taxon>Palleronia</taxon>
    </lineage>
</organism>
<feature type="transmembrane region" description="Helical" evidence="1">
    <location>
        <begin position="6"/>
        <end position="26"/>
    </location>
</feature>
<dbReference type="InterPro" id="IPR011969">
    <property type="entry name" value="Clan_AA_Asp_peptidase_C"/>
</dbReference>
<comment type="caution">
    <text evidence="2">The sequence shown here is derived from an EMBL/GenBank/DDBJ whole genome shotgun (WGS) entry which is preliminary data.</text>
</comment>
<name>A0A2W7NB01_9RHOB</name>
<keyword evidence="3" id="KW-1185">Reference proteome</keyword>
<evidence type="ECO:0000256" key="1">
    <source>
        <dbReference type="SAM" id="Phobius"/>
    </source>
</evidence>
<dbReference type="InterPro" id="IPR034122">
    <property type="entry name" value="Retropepsin-like_bacterial"/>
</dbReference>
<dbReference type="EMBL" id="QKZL01000004">
    <property type="protein sequence ID" value="PZX17501.1"/>
    <property type="molecule type" value="Genomic_DNA"/>
</dbReference>
<dbReference type="NCBIfam" id="TIGR02281">
    <property type="entry name" value="clan_AA_DTGA"/>
    <property type="match status" value="1"/>
</dbReference>
<sequence length="192" mass="20379">MTGDSIASLLYLALLGAVIGGYFIASGRRNMGRTAQQAAIWGLIFVGAVAIAGLWSDLRDTVSPRQSLSLEGDVTLPRSRDGHYRMTLGIDGTPVEFIVDTGASDLVLSRSDAERVGLDPDSLAYLGQAQTANGTVPMARVYLDEVELAGAVERDVPASVNGGEMDMSLLGMSYLQHFGRIEISGNTLTLSR</sequence>
<dbReference type="Proteomes" id="UP000248916">
    <property type="component" value="Unassembled WGS sequence"/>
</dbReference>
<dbReference type="SUPFAM" id="SSF50630">
    <property type="entry name" value="Acid proteases"/>
    <property type="match status" value="1"/>
</dbReference>
<proteinExistence type="predicted"/>
<dbReference type="OrthoDB" id="7595324at2"/>
<dbReference type="Gene3D" id="2.40.70.10">
    <property type="entry name" value="Acid Proteases"/>
    <property type="match status" value="1"/>
</dbReference>
<keyword evidence="2" id="KW-0645">Protease</keyword>
<dbReference type="CDD" id="cd05483">
    <property type="entry name" value="retropepsin_like_bacteria"/>
    <property type="match status" value="1"/>
</dbReference>
<dbReference type="GO" id="GO:0006508">
    <property type="term" value="P:proteolysis"/>
    <property type="evidence" value="ECO:0007669"/>
    <property type="project" value="UniProtKB-KW"/>
</dbReference>
<dbReference type="RefSeq" id="WP_111536412.1">
    <property type="nucleotide sequence ID" value="NZ_QKZL01000004.1"/>
</dbReference>
<dbReference type="GO" id="GO:0004190">
    <property type="term" value="F:aspartic-type endopeptidase activity"/>
    <property type="evidence" value="ECO:0007669"/>
    <property type="project" value="InterPro"/>
</dbReference>
<dbReference type="InterPro" id="IPR001969">
    <property type="entry name" value="Aspartic_peptidase_AS"/>
</dbReference>
<reference evidence="2 3" key="1">
    <citation type="submission" date="2018-06" db="EMBL/GenBank/DDBJ databases">
        <title>Genomic Encyclopedia of Archaeal and Bacterial Type Strains, Phase II (KMG-II): from individual species to whole genera.</title>
        <authorList>
            <person name="Goeker M."/>
        </authorList>
    </citation>
    <scope>NUCLEOTIDE SEQUENCE [LARGE SCALE GENOMIC DNA]</scope>
    <source>
        <strain evidence="2 3">DSM 22009</strain>
    </source>
</reference>
<evidence type="ECO:0000313" key="3">
    <source>
        <dbReference type="Proteomes" id="UP000248916"/>
    </source>
</evidence>
<dbReference type="Pfam" id="PF13975">
    <property type="entry name" value="gag-asp_proteas"/>
    <property type="match status" value="1"/>
</dbReference>
<keyword evidence="1" id="KW-0472">Membrane</keyword>
<dbReference type="InterPro" id="IPR021109">
    <property type="entry name" value="Peptidase_aspartic_dom_sf"/>
</dbReference>
<gene>
    <name evidence="2" type="ORF">LX81_01224</name>
</gene>
<feature type="transmembrane region" description="Helical" evidence="1">
    <location>
        <begin position="38"/>
        <end position="56"/>
    </location>
</feature>
<keyword evidence="1" id="KW-1133">Transmembrane helix</keyword>
<keyword evidence="2" id="KW-0378">Hydrolase</keyword>
<keyword evidence="1" id="KW-0812">Transmembrane</keyword>
<dbReference type="AlphaFoldDB" id="A0A2W7NB01"/>
<accession>A0A2W7NB01</accession>
<dbReference type="PROSITE" id="PS00141">
    <property type="entry name" value="ASP_PROTEASE"/>
    <property type="match status" value="1"/>
</dbReference>